<keyword evidence="5 7" id="KW-0378">Hydrolase</keyword>
<dbReference type="PANTHER" id="PTHR11315:SF0">
    <property type="entry name" value="FOLATE GAMMA-GLUTAMYL HYDROLASE"/>
    <property type="match status" value="1"/>
</dbReference>
<dbReference type="GO" id="GO:0034722">
    <property type="term" value="F:gamma-glutamyl-peptidase activity"/>
    <property type="evidence" value="ECO:0007669"/>
    <property type="project" value="UniProtKB-UniRule"/>
</dbReference>
<evidence type="ECO:0000256" key="8">
    <source>
        <dbReference type="SAM" id="SignalP"/>
    </source>
</evidence>
<dbReference type="EC" id="3.4.19.9" evidence="7"/>
<evidence type="ECO:0000256" key="3">
    <source>
        <dbReference type="ARBA" id="ARBA00022525"/>
    </source>
</evidence>
<comment type="subcellular location">
    <subcellularLocation>
        <location evidence="1">Secreted</location>
        <location evidence="1">Extracellular space</location>
    </subcellularLocation>
</comment>
<dbReference type="GO" id="GO:0046900">
    <property type="term" value="P:tetrahydrofolylpolyglutamate metabolic process"/>
    <property type="evidence" value="ECO:0007669"/>
    <property type="project" value="TreeGrafter"/>
</dbReference>
<feature type="active site" evidence="7">
    <location>
        <position position="254"/>
    </location>
</feature>
<sequence>MPHSTMSSCCKRMQSLCLGFLLLCLLTTVQADVNGSVSPIIGVLAQELYPDSLSATTYNATSYIAASYVKFIEGAGGRVVPIWIGRNQSYYEKLLLNLQGVLLPGGATWFIETLGYGDAGEHLIRIAKQINDNGTYFPVWGTCLGMELMVLKVANGSETRSDCNSAGQALPLEFQADYNSSRLFAGASDEVISALSNENITYNYHRFCYTVASFDEPALKDNWRIMSLNHDLQGYEFVSTIEHLKYPFYGVEFHPEIPLYEFVGTKMPHTKSAVLASQYFADFFVNEARQCPHVFANATEQKRSLIYNYNPKYTSLAGSSYTQQYVFHFDVDSVFGDDDSLYPLPYPYPTGAGAEKHYFGFAFVITIALSAFVATQHC</sequence>
<dbReference type="Gene3D" id="3.40.50.880">
    <property type="match status" value="1"/>
</dbReference>
<dbReference type="GO" id="GO:0005773">
    <property type="term" value="C:vacuole"/>
    <property type="evidence" value="ECO:0007669"/>
    <property type="project" value="TreeGrafter"/>
</dbReference>
<evidence type="ECO:0000256" key="2">
    <source>
        <dbReference type="ARBA" id="ARBA00011083"/>
    </source>
</evidence>
<comment type="similarity">
    <text evidence="2">Belongs to the peptidase C26 family.</text>
</comment>
<organism evidence="9 10">
    <name type="scientific">Drosophila albomicans</name>
    <name type="common">Fruit fly</name>
    <dbReference type="NCBI Taxonomy" id="7291"/>
    <lineage>
        <taxon>Eukaryota</taxon>
        <taxon>Metazoa</taxon>
        <taxon>Ecdysozoa</taxon>
        <taxon>Arthropoda</taxon>
        <taxon>Hexapoda</taxon>
        <taxon>Insecta</taxon>
        <taxon>Pterygota</taxon>
        <taxon>Neoptera</taxon>
        <taxon>Endopterygota</taxon>
        <taxon>Diptera</taxon>
        <taxon>Brachycera</taxon>
        <taxon>Muscomorpha</taxon>
        <taxon>Ephydroidea</taxon>
        <taxon>Drosophilidae</taxon>
        <taxon>Drosophila</taxon>
    </lineage>
</organism>
<dbReference type="GeneID" id="117567388"/>
<dbReference type="OrthoDB" id="64220at2759"/>
<dbReference type="SUPFAM" id="SSF52317">
    <property type="entry name" value="Class I glutamine amidotransferase-like"/>
    <property type="match status" value="1"/>
</dbReference>
<dbReference type="PROSITE" id="PS51273">
    <property type="entry name" value="GATASE_TYPE_1"/>
    <property type="match status" value="1"/>
</dbReference>
<comment type="catalytic activity">
    <reaction evidence="7">
        <text>(6S)-5,6,7,8-tetrahydrofolyl-(gamma-L-Glu)(n) + (n-1) H2O = (6S)-5,6,7,8-tetrahydrofolate + (n-1) L-glutamate</text>
        <dbReference type="Rhea" id="RHEA:56784"/>
        <dbReference type="Rhea" id="RHEA-COMP:14738"/>
        <dbReference type="ChEBI" id="CHEBI:15377"/>
        <dbReference type="ChEBI" id="CHEBI:29985"/>
        <dbReference type="ChEBI" id="CHEBI:57453"/>
        <dbReference type="ChEBI" id="CHEBI:141005"/>
        <dbReference type="EC" id="3.4.19.9"/>
    </reaction>
</comment>
<dbReference type="InterPro" id="IPR011697">
    <property type="entry name" value="Peptidase_C26"/>
</dbReference>
<dbReference type="RefSeq" id="XP_034103228.1">
    <property type="nucleotide sequence ID" value="XM_034247337.2"/>
</dbReference>
<evidence type="ECO:0000256" key="5">
    <source>
        <dbReference type="ARBA" id="ARBA00022801"/>
    </source>
</evidence>
<keyword evidence="9" id="KW-1185">Reference proteome</keyword>
<dbReference type="PROSITE" id="PS51275">
    <property type="entry name" value="PEPTIDASE_C26_GGH"/>
    <property type="match status" value="1"/>
</dbReference>
<feature type="chain" id="PRO_5028250246" description="folate gamma-glutamyl hydrolase" evidence="8">
    <location>
        <begin position="32"/>
        <end position="378"/>
    </location>
</feature>
<feature type="active site" description="Nucleophile" evidence="6 7">
    <location>
        <position position="143"/>
    </location>
</feature>
<dbReference type="InterPro" id="IPR029062">
    <property type="entry name" value="Class_I_gatase-like"/>
</dbReference>
<dbReference type="InterPro" id="IPR015527">
    <property type="entry name" value="Pept_C26_g-glut_hydrolase"/>
</dbReference>
<keyword evidence="4 8" id="KW-0732">Signal</keyword>
<keyword evidence="3" id="KW-0964">Secreted</keyword>
<gene>
    <name evidence="10" type="primary">LOC117567388</name>
</gene>
<dbReference type="Pfam" id="PF07722">
    <property type="entry name" value="Peptidase_C26"/>
    <property type="match status" value="1"/>
</dbReference>
<evidence type="ECO:0000256" key="1">
    <source>
        <dbReference type="ARBA" id="ARBA00004239"/>
    </source>
</evidence>
<evidence type="ECO:0000256" key="4">
    <source>
        <dbReference type="ARBA" id="ARBA00022729"/>
    </source>
</evidence>
<dbReference type="GO" id="GO:0005576">
    <property type="term" value="C:extracellular region"/>
    <property type="evidence" value="ECO:0007669"/>
    <property type="project" value="UniProtKB-SubCell"/>
</dbReference>
<accession>A0A6P8WUZ0</accession>
<evidence type="ECO:0000256" key="6">
    <source>
        <dbReference type="PIRSR" id="PIRSR615527-1"/>
    </source>
</evidence>
<dbReference type="AlphaFoldDB" id="A0A6P8WUZ0"/>
<protein>
    <recommendedName>
        <fullName evidence="7">folate gamma-glutamyl hydrolase</fullName>
        <ecNumber evidence="7">3.4.19.9</ecNumber>
    </recommendedName>
</protein>
<proteinExistence type="inferred from homology"/>
<evidence type="ECO:0000313" key="10">
    <source>
        <dbReference type="RefSeq" id="XP_034103228.1"/>
    </source>
</evidence>
<dbReference type="PANTHER" id="PTHR11315">
    <property type="entry name" value="PROTEASE FAMILY C26 GAMMA-GLUTAMYL HYDROLASE"/>
    <property type="match status" value="1"/>
</dbReference>
<dbReference type="Proteomes" id="UP000515160">
    <property type="component" value="Chromosome 3"/>
</dbReference>
<feature type="active site" description="Proton donor" evidence="6">
    <location>
        <position position="254"/>
    </location>
</feature>
<name>A0A6P8WUZ0_DROAB</name>
<evidence type="ECO:0000313" key="9">
    <source>
        <dbReference type="Proteomes" id="UP000515160"/>
    </source>
</evidence>
<reference evidence="10" key="1">
    <citation type="submission" date="2025-08" db="UniProtKB">
        <authorList>
            <consortium name="RefSeq"/>
        </authorList>
    </citation>
    <scope>IDENTIFICATION</scope>
    <source>
        <strain evidence="10">15112-1751.03</strain>
        <tissue evidence="10">Whole Adult</tissue>
    </source>
</reference>
<evidence type="ECO:0000256" key="7">
    <source>
        <dbReference type="PROSITE-ProRule" id="PRU00607"/>
    </source>
</evidence>
<dbReference type="FunFam" id="3.40.50.880:FF:000024">
    <property type="entry name" value="Folate gamma-glutamyl hydrolase"/>
    <property type="match status" value="1"/>
</dbReference>
<feature type="signal peptide" evidence="8">
    <location>
        <begin position="1"/>
        <end position="31"/>
    </location>
</feature>